<evidence type="ECO:0000313" key="1">
    <source>
        <dbReference type="EMBL" id="KAI1720447.1"/>
    </source>
</evidence>
<keyword evidence="2" id="KW-1185">Reference proteome</keyword>
<name>A0AAD4RAB9_9BILA</name>
<dbReference type="Proteomes" id="UP001201812">
    <property type="component" value="Unassembled WGS sequence"/>
</dbReference>
<evidence type="ECO:0000313" key="2">
    <source>
        <dbReference type="Proteomes" id="UP001201812"/>
    </source>
</evidence>
<protein>
    <submittedName>
        <fullName evidence="1">Uncharacterized protein</fullName>
    </submittedName>
</protein>
<dbReference type="EMBL" id="JAKKPZ010000006">
    <property type="protein sequence ID" value="KAI1720447.1"/>
    <property type="molecule type" value="Genomic_DNA"/>
</dbReference>
<dbReference type="AlphaFoldDB" id="A0AAD4RAB9"/>
<proteinExistence type="predicted"/>
<sequence length="157" mass="16180">MPSMLNITGILSNGSYKFITLKKQYENCDWWLTDGQHENRYRRNNTKTAIGGVPFDNTKTAIGGIPMDNTKTAIGGVPFDNTKTAIGGLPFDNTKTAIGGVPFGPMLAEMVLVGVQSAYFGVGGGAASKPGTGGGSKQTPGISVYFAAPSSGAGGAL</sequence>
<reference evidence="1" key="1">
    <citation type="submission" date="2022-01" db="EMBL/GenBank/DDBJ databases">
        <title>Genome Sequence Resource for Two Populations of Ditylenchus destructor, the Migratory Endoparasitic Phytonematode.</title>
        <authorList>
            <person name="Zhang H."/>
            <person name="Lin R."/>
            <person name="Xie B."/>
        </authorList>
    </citation>
    <scope>NUCLEOTIDE SEQUENCE</scope>
    <source>
        <strain evidence="1">BazhouSP</strain>
    </source>
</reference>
<organism evidence="1 2">
    <name type="scientific">Ditylenchus destructor</name>
    <dbReference type="NCBI Taxonomy" id="166010"/>
    <lineage>
        <taxon>Eukaryota</taxon>
        <taxon>Metazoa</taxon>
        <taxon>Ecdysozoa</taxon>
        <taxon>Nematoda</taxon>
        <taxon>Chromadorea</taxon>
        <taxon>Rhabditida</taxon>
        <taxon>Tylenchina</taxon>
        <taxon>Tylenchomorpha</taxon>
        <taxon>Sphaerularioidea</taxon>
        <taxon>Anguinidae</taxon>
        <taxon>Anguininae</taxon>
        <taxon>Ditylenchus</taxon>
    </lineage>
</organism>
<accession>A0AAD4RAB9</accession>
<gene>
    <name evidence="1" type="ORF">DdX_05841</name>
</gene>
<comment type="caution">
    <text evidence="1">The sequence shown here is derived from an EMBL/GenBank/DDBJ whole genome shotgun (WGS) entry which is preliminary data.</text>
</comment>